<feature type="transmembrane region" description="Helical" evidence="6">
    <location>
        <begin position="48"/>
        <end position="67"/>
    </location>
</feature>
<feature type="transmembrane region" description="Helical" evidence="6">
    <location>
        <begin position="214"/>
        <end position="241"/>
    </location>
</feature>
<organism evidence="8 9">
    <name type="scientific">Sphingomonas natans</name>
    <dbReference type="NCBI Taxonomy" id="3063330"/>
    <lineage>
        <taxon>Bacteria</taxon>
        <taxon>Pseudomonadati</taxon>
        <taxon>Pseudomonadota</taxon>
        <taxon>Alphaproteobacteria</taxon>
        <taxon>Sphingomonadales</taxon>
        <taxon>Sphingomonadaceae</taxon>
        <taxon>Sphingomonas</taxon>
    </lineage>
</organism>
<feature type="transmembrane region" description="Helical" evidence="6">
    <location>
        <begin position="137"/>
        <end position="159"/>
    </location>
</feature>
<feature type="domain" description="Major facilitator superfamily (MFS) profile" evidence="7">
    <location>
        <begin position="12"/>
        <end position="422"/>
    </location>
</feature>
<feature type="transmembrane region" description="Helical" evidence="6">
    <location>
        <begin position="165"/>
        <end position="187"/>
    </location>
</feature>
<dbReference type="InterPro" id="IPR044770">
    <property type="entry name" value="MFS_spinster-like"/>
</dbReference>
<dbReference type="InterPro" id="IPR005829">
    <property type="entry name" value="Sugar_transporter_CS"/>
</dbReference>
<keyword evidence="9" id="KW-1185">Reference proteome</keyword>
<evidence type="ECO:0000256" key="3">
    <source>
        <dbReference type="ARBA" id="ARBA00022692"/>
    </source>
</evidence>
<evidence type="ECO:0000256" key="1">
    <source>
        <dbReference type="ARBA" id="ARBA00004141"/>
    </source>
</evidence>
<feature type="transmembrane region" description="Helical" evidence="6">
    <location>
        <begin position="286"/>
        <end position="304"/>
    </location>
</feature>
<feature type="transmembrane region" description="Helical" evidence="6">
    <location>
        <begin position="104"/>
        <end position="125"/>
    </location>
</feature>
<evidence type="ECO:0000259" key="7">
    <source>
        <dbReference type="PROSITE" id="PS50850"/>
    </source>
</evidence>
<evidence type="ECO:0000256" key="5">
    <source>
        <dbReference type="ARBA" id="ARBA00023136"/>
    </source>
</evidence>
<proteinExistence type="predicted"/>
<dbReference type="InterPro" id="IPR011701">
    <property type="entry name" value="MFS"/>
</dbReference>
<dbReference type="Pfam" id="PF07690">
    <property type="entry name" value="MFS_1"/>
    <property type="match status" value="1"/>
</dbReference>
<feature type="transmembrane region" description="Helical" evidence="6">
    <location>
        <begin position="404"/>
        <end position="421"/>
    </location>
</feature>
<dbReference type="PANTHER" id="PTHR23505:SF79">
    <property type="entry name" value="PROTEIN SPINSTER"/>
    <property type="match status" value="1"/>
</dbReference>
<feature type="transmembrane region" description="Helical" evidence="6">
    <location>
        <begin position="344"/>
        <end position="366"/>
    </location>
</feature>
<keyword evidence="3 6" id="KW-0812">Transmembrane</keyword>
<dbReference type="PROSITE" id="PS00216">
    <property type="entry name" value="SUGAR_TRANSPORT_1"/>
    <property type="match status" value="1"/>
</dbReference>
<dbReference type="Gene3D" id="1.20.1250.20">
    <property type="entry name" value="MFS general substrate transporter like domains"/>
    <property type="match status" value="1"/>
</dbReference>
<gene>
    <name evidence="8" type="ORF">Q4F19_10645</name>
</gene>
<dbReference type="PANTHER" id="PTHR23505">
    <property type="entry name" value="SPINSTER"/>
    <property type="match status" value="1"/>
</dbReference>
<name>A0ABT8YAH2_9SPHN</name>
<evidence type="ECO:0000256" key="2">
    <source>
        <dbReference type="ARBA" id="ARBA00022448"/>
    </source>
</evidence>
<dbReference type="CDD" id="cd17328">
    <property type="entry name" value="MFS_spinster_like"/>
    <property type="match status" value="1"/>
</dbReference>
<accession>A0ABT8YAH2</accession>
<reference evidence="8" key="1">
    <citation type="submission" date="2023-07" db="EMBL/GenBank/DDBJ databases">
        <authorList>
            <person name="Kim M."/>
        </authorList>
    </citation>
    <scope>NUCLEOTIDE SEQUENCE</scope>
    <source>
        <strain evidence="8">BIUV-7</strain>
    </source>
</reference>
<comment type="caution">
    <text evidence="8">The sequence shown here is derived from an EMBL/GenBank/DDBJ whole genome shotgun (WGS) entry which is preliminary data.</text>
</comment>
<dbReference type="EMBL" id="JAUOTP010000004">
    <property type="protein sequence ID" value="MDO6414838.1"/>
    <property type="molecule type" value="Genomic_DNA"/>
</dbReference>
<dbReference type="InterPro" id="IPR036259">
    <property type="entry name" value="MFS_trans_sf"/>
</dbReference>
<evidence type="ECO:0000313" key="8">
    <source>
        <dbReference type="EMBL" id="MDO6414838.1"/>
    </source>
</evidence>
<dbReference type="InterPro" id="IPR020846">
    <property type="entry name" value="MFS_dom"/>
</dbReference>
<comment type="subcellular location">
    <subcellularLocation>
        <location evidence="1">Membrane</location>
        <topology evidence="1">Multi-pass membrane protein</topology>
    </subcellularLocation>
</comment>
<protein>
    <submittedName>
        <fullName evidence="8">MFS transporter</fullName>
    </submittedName>
</protein>
<feature type="transmembrane region" description="Helical" evidence="6">
    <location>
        <begin position="310"/>
        <end position="332"/>
    </location>
</feature>
<sequence>MATRPQIRPKLTLALLTIVYVVNFVDRQLVGIVGQPMKAELGLSDTQLGLLGGVAFALFYTVLGLPIARVADRRSRVGIVALSLALWSAMTALCGMAGSFTQLLAARIGVGVGEAGCAPASQSLVADLYPPERRATALSLLSLGIPIGMLIGAVAGGWIGQTLGWRAAFLALGLPGIVLAGIVALVLREPERPSVAADAPSMAKVALTLLRRPAFLHMAAGATLASFAGYGLTSFAVPLVIRRFELPLGIAATGYGLVAGLGIGLGIGMGGWLADRLGRRYQGAPGYVAAAGVLIAALLFQFALSQMAPLALAAASIIPLVGAHLYFGPTYGVTANCVGSRERATAVAILLMAMNAIGLGLGPLAVGALSDHFARAASIDLCPGSMPCPAASAAGLTKALRLDLIVYVWAALHFLLAARALRRDQLHRLAR</sequence>
<dbReference type="Proteomes" id="UP001169764">
    <property type="component" value="Unassembled WGS sequence"/>
</dbReference>
<keyword evidence="2" id="KW-0813">Transport</keyword>
<evidence type="ECO:0000256" key="4">
    <source>
        <dbReference type="ARBA" id="ARBA00022989"/>
    </source>
</evidence>
<evidence type="ECO:0000313" key="9">
    <source>
        <dbReference type="Proteomes" id="UP001169764"/>
    </source>
</evidence>
<feature type="transmembrane region" description="Helical" evidence="6">
    <location>
        <begin position="253"/>
        <end position="274"/>
    </location>
</feature>
<evidence type="ECO:0000256" key="6">
    <source>
        <dbReference type="SAM" id="Phobius"/>
    </source>
</evidence>
<dbReference type="SUPFAM" id="SSF103473">
    <property type="entry name" value="MFS general substrate transporter"/>
    <property type="match status" value="1"/>
</dbReference>
<keyword evidence="5 6" id="KW-0472">Membrane</keyword>
<keyword evidence="4 6" id="KW-1133">Transmembrane helix</keyword>
<dbReference type="PROSITE" id="PS50850">
    <property type="entry name" value="MFS"/>
    <property type="match status" value="1"/>
</dbReference>
<feature type="transmembrane region" description="Helical" evidence="6">
    <location>
        <begin position="79"/>
        <end position="98"/>
    </location>
</feature>
<dbReference type="RefSeq" id="WP_303542373.1">
    <property type="nucleotide sequence ID" value="NZ_JAUOTP010000004.1"/>
</dbReference>